<evidence type="ECO:0000313" key="3">
    <source>
        <dbReference type="EMBL" id="CAB4198693.1"/>
    </source>
</evidence>
<reference evidence="2" key="1">
    <citation type="submission" date="2020-05" db="EMBL/GenBank/DDBJ databases">
        <authorList>
            <person name="Chiriac C."/>
            <person name="Salcher M."/>
            <person name="Ghai R."/>
            <person name="Kavagutti S V."/>
        </authorList>
    </citation>
    <scope>NUCLEOTIDE SEQUENCE</scope>
</reference>
<protein>
    <recommendedName>
        <fullName evidence="6">Major tropism determinant N-terminal domain-containing protein</fullName>
    </recommendedName>
</protein>
<evidence type="ECO:0000313" key="2">
    <source>
        <dbReference type="EMBL" id="CAB4182046.1"/>
    </source>
</evidence>
<organism evidence="2">
    <name type="scientific">uncultured Caudovirales phage</name>
    <dbReference type="NCBI Taxonomy" id="2100421"/>
    <lineage>
        <taxon>Viruses</taxon>
        <taxon>Duplodnaviria</taxon>
        <taxon>Heunggongvirae</taxon>
        <taxon>Uroviricota</taxon>
        <taxon>Caudoviricetes</taxon>
        <taxon>Peduoviridae</taxon>
        <taxon>Maltschvirus</taxon>
        <taxon>Maltschvirus maltsch</taxon>
    </lineage>
</organism>
<dbReference type="EMBL" id="LR797019">
    <property type="protein sequence ID" value="CAB4182046.1"/>
    <property type="molecule type" value="Genomic_DNA"/>
</dbReference>
<gene>
    <name evidence="2" type="ORF">UFOVP1066_121</name>
    <name evidence="3" type="ORF">UFOVP1315_216</name>
    <name evidence="4" type="ORF">UFOVP1421_177</name>
    <name evidence="5" type="ORF">UFOVP1525_187</name>
    <name evidence="1" type="ORF">UFOVP909_150</name>
</gene>
<dbReference type="EMBL" id="LR796861">
    <property type="protein sequence ID" value="CAB4170824.1"/>
    <property type="molecule type" value="Genomic_DNA"/>
</dbReference>
<accession>A0A6J5QI45</accession>
<evidence type="ECO:0000313" key="1">
    <source>
        <dbReference type="EMBL" id="CAB4170824.1"/>
    </source>
</evidence>
<name>A0A6J5QI45_9CAUD</name>
<dbReference type="EMBL" id="LR797375">
    <property type="protein sequence ID" value="CAB4211570.1"/>
    <property type="molecule type" value="Genomic_DNA"/>
</dbReference>
<dbReference type="EMBL" id="LR797272">
    <property type="protein sequence ID" value="CAB4198693.1"/>
    <property type="molecule type" value="Genomic_DNA"/>
</dbReference>
<sequence length="912" mass="89800">MASIIRIKRSSVTGNPATLGVGELAYSALTDNGSNGGDRLYIGMGTETSGNAANHFVVGGKYFTDMLDHTPGTLTASSGLIVDASSKLDNLKVDNLDLNGNTLSSTDTNGNILLTPNGTGKTVVTNLFIGNDTTSIAEFIYDTVGGAVSAGTGITVTNDDGLNSSTISITNTAVTAGSYGSATAIPVFTVNAQGQLTSASTASITTTLGIAGDTGTDSIALATDTITFAGGTGITSTVTSATNTVDFSIDNTVATLDGTQTLTNKTLTSPAINSPTIGSAGATFNGSTSGTITVLATAIAGSNSLTLPAATDTLVGKATTDTLTNKSINLANNTLTTTSAQLATAISDETGSGVVVFNNSPTLITPTLGVATATSINGLTISSSTGTLTIANSKTLTASNTLTFTGTDTSSVAFGSGGTVAYVADKLSAFAATTSSELAGVISDETGSGALVFASSPTLVTPTLGAALATSVTATSGNMTVGAASGNNSVNLVPTGTGTVDVANKRITSVAEPTQSSDAATKNYVDAVKTGLDVKDSVIVTTTGNLTATYSNGTSGVGATLTNSGTQAAITIDSRVLVVGERVLVKDQTTALQNGFYKVTTVGTASVNWVLTRTVDADEDSEITPGAFTFVEEGTVGGNNGYVCTNVGAITVGTTAITFVQFSGAGSVIAGDGLTKSGNTLNAVGTNNRISISADAIDISSSYVGQATITTLGTIGTGTWQGSVIDGAYGGTGVANTGKTITIGGNLTTSGAHTTTLTTTANTTLTLPVTGTLATLAGTETFTNKTLTAPVIATIVNSGTLTLPTSTDTLVGRATTDTLTNKTITGAIITTGSINNTPIGASTTNTGAFTTLAASGAVTLTSATDASALGTAAVVLSGGLSVAKSMFVGINITGAGAGTSTLDGFNIDGGTY</sequence>
<dbReference type="EMBL" id="LR798454">
    <property type="protein sequence ID" value="CAB5238683.1"/>
    <property type="molecule type" value="Genomic_DNA"/>
</dbReference>
<proteinExistence type="predicted"/>
<evidence type="ECO:0008006" key="6">
    <source>
        <dbReference type="Google" id="ProtNLM"/>
    </source>
</evidence>
<evidence type="ECO:0000313" key="4">
    <source>
        <dbReference type="EMBL" id="CAB4211570.1"/>
    </source>
</evidence>
<evidence type="ECO:0000313" key="5">
    <source>
        <dbReference type="EMBL" id="CAB5238683.1"/>
    </source>
</evidence>